<gene>
    <name evidence="2" type="ORF">L323_12175</name>
</gene>
<dbReference type="PATRIC" id="fig|1330534.3.peg.2426"/>
<dbReference type="Proteomes" id="UP000016860">
    <property type="component" value="Unassembled WGS sequence"/>
</dbReference>
<dbReference type="PROSITE" id="PS51257">
    <property type="entry name" value="PROKAR_LIPOPROTEIN"/>
    <property type="match status" value="1"/>
</dbReference>
<evidence type="ECO:0000256" key="1">
    <source>
        <dbReference type="SAM" id="SignalP"/>
    </source>
</evidence>
<feature type="chain" id="PRO_5038387984" description="Esterase" evidence="1">
    <location>
        <begin position="24"/>
        <end position="360"/>
    </location>
</feature>
<dbReference type="InterPro" id="IPR000801">
    <property type="entry name" value="Esterase-like"/>
</dbReference>
<dbReference type="PANTHER" id="PTHR48098">
    <property type="entry name" value="ENTEROCHELIN ESTERASE-RELATED"/>
    <property type="match status" value="1"/>
</dbReference>
<dbReference type="Gene3D" id="3.40.50.1820">
    <property type="entry name" value="alpha/beta hydrolase"/>
    <property type="match status" value="1"/>
</dbReference>
<evidence type="ECO:0008006" key="4">
    <source>
        <dbReference type="Google" id="ProtNLM"/>
    </source>
</evidence>
<dbReference type="STRING" id="1330534.L323_12175"/>
<keyword evidence="1" id="KW-0732">Signal</keyword>
<dbReference type="InterPro" id="IPR029058">
    <property type="entry name" value="AB_hydrolase_fold"/>
</dbReference>
<dbReference type="RefSeq" id="WP_020815924.1">
    <property type="nucleotide sequence ID" value="NZ_ATAY01000043.1"/>
</dbReference>
<dbReference type="OrthoDB" id="9803578at2"/>
<evidence type="ECO:0000313" key="3">
    <source>
        <dbReference type="Proteomes" id="UP000016860"/>
    </source>
</evidence>
<dbReference type="InterPro" id="IPR050583">
    <property type="entry name" value="Mycobacterial_A85_antigen"/>
</dbReference>
<comment type="caution">
    <text evidence="2">The sequence shown here is derived from an EMBL/GenBank/DDBJ whole genome shotgun (WGS) entry which is preliminary data.</text>
</comment>
<dbReference type="EMBL" id="ATAY01000043">
    <property type="protein sequence ID" value="EPR10847.1"/>
    <property type="molecule type" value="Genomic_DNA"/>
</dbReference>
<dbReference type="SUPFAM" id="SSF53474">
    <property type="entry name" value="alpha/beta-Hydrolases"/>
    <property type="match status" value="1"/>
</dbReference>
<evidence type="ECO:0000313" key="2">
    <source>
        <dbReference type="EMBL" id="EPR10847.1"/>
    </source>
</evidence>
<proteinExistence type="predicted"/>
<organism evidence="2 3">
    <name type="scientific">Ruminiclostridium papyrosolvens C7</name>
    <dbReference type="NCBI Taxonomy" id="1330534"/>
    <lineage>
        <taxon>Bacteria</taxon>
        <taxon>Bacillati</taxon>
        <taxon>Bacillota</taxon>
        <taxon>Clostridia</taxon>
        <taxon>Eubacteriales</taxon>
        <taxon>Oscillospiraceae</taxon>
        <taxon>Ruminiclostridium</taxon>
    </lineage>
</organism>
<protein>
    <recommendedName>
        <fullName evidence="4">Esterase</fullName>
    </recommendedName>
</protein>
<dbReference type="Pfam" id="PF00756">
    <property type="entry name" value="Esterase"/>
    <property type="match status" value="1"/>
</dbReference>
<name>U4R1L2_9FIRM</name>
<feature type="signal peptide" evidence="1">
    <location>
        <begin position="1"/>
        <end position="23"/>
    </location>
</feature>
<dbReference type="AlphaFoldDB" id="U4R1L2"/>
<sequence>MIKRYTWLCLVLLAFISICSCSSGTSDSVASNSPIKSGSLPTSAATNTVGNSQIGSSQLILKTISSKTIASNLLNESTDQMIEIYLPPTYSTSIKSYPVIYYLHGFGEPAGSFLDNSKNDLDTYFANNDNEFIMVCMNGQNKSGGSFYVNSPVIGNWEDYVTNEVVNYIDNNYRTIKSSDSRGICGHSMGGFGAINIALKHPEIFGSVYAASPGIFSNDNFAEVLNSWKTDTVVLQAYGQAFCPDPDGEPPYCKIPSSVSAKTSEQKRVINNWIDGYGNFGKKLNSYLSKNKPLRAIGFSYGINDSYTWIPKGTKDFINLLKKNKIEPTVYEYEGDHAMPDGMLSDHLIPFFNQYLVWQK</sequence>
<reference evidence="2 3" key="1">
    <citation type="journal article" date="2013" name="Genome Announc.">
        <title>Draft Genome Sequence of the Cellulolytic Bacterium Clostridium papyrosolvens C7 (ATCC 700395).</title>
        <authorList>
            <person name="Zepeda V."/>
            <person name="Dassa B."/>
            <person name="Borovok I."/>
            <person name="Lamed R."/>
            <person name="Bayer E.A."/>
            <person name="Cate J.H."/>
        </authorList>
    </citation>
    <scope>NUCLEOTIDE SEQUENCE [LARGE SCALE GENOMIC DNA]</scope>
    <source>
        <strain evidence="2 3">C7</strain>
    </source>
</reference>
<accession>U4R1L2</accession>